<name>A0ABD3ZRB7_BACIU</name>
<feature type="compositionally biased region" description="Basic and acidic residues" evidence="1">
    <location>
        <begin position="35"/>
        <end position="44"/>
    </location>
</feature>
<sequence length="44" mass="5217">MNLMCTIAKERIQRDYWERQAQDSVGQQEANDETDDKKTPTAWD</sequence>
<comment type="caution">
    <text evidence="2">The sequence shown here is derived from an EMBL/GenBank/DDBJ whole genome shotgun (WGS) entry which is preliminary data.</text>
</comment>
<dbReference type="RefSeq" id="WP_017695492.1">
    <property type="nucleotide sequence ID" value="NZ_JSXS01000115.1"/>
</dbReference>
<organism evidence="2 3">
    <name type="scientific">Bacillus subtilis subsp. subtilis</name>
    <dbReference type="NCBI Taxonomy" id="135461"/>
    <lineage>
        <taxon>Bacteria</taxon>
        <taxon>Bacillati</taxon>
        <taxon>Bacillota</taxon>
        <taxon>Bacilli</taxon>
        <taxon>Bacillales</taxon>
        <taxon>Bacillaceae</taxon>
        <taxon>Bacillus</taxon>
    </lineage>
</organism>
<evidence type="ECO:0000313" key="2">
    <source>
        <dbReference type="EMBL" id="KIL30519.1"/>
    </source>
</evidence>
<protein>
    <submittedName>
        <fullName evidence="2">Uncharacterized protein</fullName>
    </submittedName>
</protein>
<dbReference type="EMBL" id="JSXS01000115">
    <property type="protein sequence ID" value="KIL30519.1"/>
    <property type="molecule type" value="Genomic_DNA"/>
</dbReference>
<accession>A0ABD3ZRB7</accession>
<proteinExistence type="predicted"/>
<feature type="region of interest" description="Disordered" evidence="1">
    <location>
        <begin position="14"/>
        <end position="44"/>
    </location>
</feature>
<dbReference type="NCBIfam" id="NF047535">
    <property type="entry name" value="small_SR7P"/>
    <property type="match status" value="1"/>
</dbReference>
<gene>
    <name evidence="2" type="ORF">B4067_3351</name>
</gene>
<dbReference type="AlphaFoldDB" id="A0ABD3ZRB7"/>
<dbReference type="Proteomes" id="UP000031970">
    <property type="component" value="Unassembled WGS sequence"/>
</dbReference>
<reference evidence="2 3" key="1">
    <citation type="submission" date="2014-11" db="EMBL/GenBank/DDBJ databases">
        <title>Draft Genome Sequences of Nine Bacillus subtilis Strains that Form Spores with High Heat-Resistance.</title>
        <authorList>
            <person name="Krawcyk A.O."/>
            <person name="Berendsen E.M."/>
            <person name="de Jong A."/>
            <person name="Holsappel S."/>
            <person name="Eijlander R.T."/>
            <person name="Wells-Bennik M."/>
            <person name="Kuipers O.P."/>
        </authorList>
    </citation>
    <scope>NUCLEOTIDE SEQUENCE [LARGE SCALE GENOMIC DNA]</scope>
    <source>
        <strain evidence="2 3">B4067</strain>
    </source>
</reference>
<evidence type="ECO:0000313" key="3">
    <source>
        <dbReference type="Proteomes" id="UP000031970"/>
    </source>
</evidence>
<evidence type="ECO:0000256" key="1">
    <source>
        <dbReference type="SAM" id="MobiDB-lite"/>
    </source>
</evidence>